<dbReference type="Pfam" id="PF00078">
    <property type="entry name" value="RVT_1"/>
    <property type="match status" value="1"/>
</dbReference>
<dbReference type="InterPro" id="IPR052560">
    <property type="entry name" value="RdDP_mobile_element"/>
</dbReference>
<accession>A0AAV4BE73</accession>
<evidence type="ECO:0000313" key="2">
    <source>
        <dbReference type="EMBL" id="GFO17478.1"/>
    </source>
</evidence>
<keyword evidence="2" id="KW-0695">RNA-directed DNA polymerase</keyword>
<proteinExistence type="predicted"/>
<organism evidence="2 3">
    <name type="scientific">Plakobranchus ocellatus</name>
    <dbReference type="NCBI Taxonomy" id="259542"/>
    <lineage>
        <taxon>Eukaryota</taxon>
        <taxon>Metazoa</taxon>
        <taxon>Spiralia</taxon>
        <taxon>Lophotrochozoa</taxon>
        <taxon>Mollusca</taxon>
        <taxon>Gastropoda</taxon>
        <taxon>Heterobranchia</taxon>
        <taxon>Euthyneura</taxon>
        <taxon>Panpulmonata</taxon>
        <taxon>Sacoglossa</taxon>
        <taxon>Placobranchoidea</taxon>
        <taxon>Plakobranchidae</taxon>
        <taxon>Plakobranchus</taxon>
    </lineage>
</organism>
<dbReference type="EMBL" id="BLXT01004823">
    <property type="protein sequence ID" value="GFO17478.1"/>
    <property type="molecule type" value="Genomic_DNA"/>
</dbReference>
<keyword evidence="2" id="KW-0808">Transferase</keyword>
<dbReference type="Proteomes" id="UP000735302">
    <property type="component" value="Unassembled WGS sequence"/>
</dbReference>
<evidence type="ECO:0000313" key="3">
    <source>
        <dbReference type="Proteomes" id="UP000735302"/>
    </source>
</evidence>
<feature type="domain" description="Reverse transcriptase" evidence="1">
    <location>
        <begin position="189"/>
        <end position="338"/>
    </location>
</feature>
<keyword evidence="2" id="KW-0548">Nucleotidyltransferase</keyword>
<name>A0AAV4BE73_9GAST</name>
<protein>
    <submittedName>
        <fullName evidence="2">RNA-directed DNA polymerase from mobile element jockey</fullName>
    </submittedName>
</protein>
<evidence type="ECO:0000259" key="1">
    <source>
        <dbReference type="Pfam" id="PF00078"/>
    </source>
</evidence>
<keyword evidence="3" id="KW-1185">Reference proteome</keyword>
<reference evidence="2 3" key="1">
    <citation type="journal article" date="2021" name="Elife">
        <title>Chloroplast acquisition without the gene transfer in kleptoplastic sea slugs, Plakobranchus ocellatus.</title>
        <authorList>
            <person name="Maeda T."/>
            <person name="Takahashi S."/>
            <person name="Yoshida T."/>
            <person name="Shimamura S."/>
            <person name="Takaki Y."/>
            <person name="Nagai Y."/>
            <person name="Toyoda A."/>
            <person name="Suzuki Y."/>
            <person name="Arimoto A."/>
            <person name="Ishii H."/>
            <person name="Satoh N."/>
            <person name="Nishiyama T."/>
            <person name="Hasebe M."/>
            <person name="Maruyama T."/>
            <person name="Minagawa J."/>
            <person name="Obokata J."/>
            <person name="Shigenobu S."/>
        </authorList>
    </citation>
    <scope>NUCLEOTIDE SEQUENCE [LARGE SCALE GENOMIC DNA]</scope>
</reference>
<dbReference type="PANTHER" id="PTHR36688">
    <property type="entry name" value="ENDO/EXONUCLEASE/PHOSPHATASE DOMAIN-CONTAINING PROTEIN"/>
    <property type="match status" value="1"/>
</dbReference>
<dbReference type="GO" id="GO:0003964">
    <property type="term" value="F:RNA-directed DNA polymerase activity"/>
    <property type="evidence" value="ECO:0007669"/>
    <property type="project" value="UniProtKB-KW"/>
</dbReference>
<comment type="caution">
    <text evidence="2">The sequence shown here is derived from an EMBL/GenBank/DDBJ whole genome shotgun (WGS) entry which is preliminary data.</text>
</comment>
<dbReference type="AlphaFoldDB" id="A0AAV4BE73"/>
<sequence>MGSDKSVSIGLGNGIQRFTRTLVEGDEGDLGDENSHTEGEWLVDLMIGSKLTYLSLQGHSSKTSVVAVEPLIVNGNSMNNDQKDANAFSKHFTEGNKVPRVPIADPRMRRLRKALERRLKASNRTFEKGKATGLDGVTQEIIDHLGPKAKGTLFNLFNRMRRCGKLPRAWHTATVPNTLKKGKSATLAEKLLPNLPHICDQNDHKAYGERSAVPINLEKAYDQVMLQEHGITGRTYGWLKEFFTERFIRTRVKGTLSRTRSLADKLPQGNAISCTLFLIFMNNIDVAVRTSYADDIILQQQDIDIDNATEANNKYLASRKRFYKSWNIHINMSKTAYTTLSLSNPVL</sequence>
<dbReference type="PANTHER" id="PTHR36688:SF1">
    <property type="entry name" value="ENDONUCLEASE_EXONUCLEASE_PHOSPHATASE DOMAIN-CONTAINING PROTEIN"/>
    <property type="match status" value="1"/>
</dbReference>
<gene>
    <name evidence="2" type="ORF">PoB_004398300</name>
</gene>
<dbReference type="InterPro" id="IPR000477">
    <property type="entry name" value="RT_dom"/>
</dbReference>